<name>A0ABR4NPC4_9SACH</name>
<sequence>MARQNFIGLVVSQGKMQKTVKVRVERKVFNKRINKELFRRKDFLVHDEGEITREGDLVRIESTRPLSKWKSFAIAEIIRNKGQQFAQFEAQAKVDVLNEETEKTKQFLERREERLGYQNGQLLRDIRVLQSHFANRSEQELQAQELSEEIQKIKERYGVDNFTPQTLTTLVKLDVNAIEEDLVSQKEKIDNAQSRIANLMADREKAIEFLKQNQVNSPESLQKNIMKNLVRKYVMKEL</sequence>
<dbReference type="EMBL" id="JBEVYD010000010">
    <property type="protein sequence ID" value="KAL3229952.1"/>
    <property type="molecule type" value="Genomic_DNA"/>
</dbReference>
<dbReference type="SUPFAM" id="SSF50249">
    <property type="entry name" value="Nucleic acid-binding proteins"/>
    <property type="match status" value="1"/>
</dbReference>
<evidence type="ECO:0000256" key="1">
    <source>
        <dbReference type="ARBA" id="ARBA00010254"/>
    </source>
</evidence>
<dbReference type="Pfam" id="PF00366">
    <property type="entry name" value="Ribosomal_S17"/>
    <property type="match status" value="1"/>
</dbReference>
<dbReference type="InterPro" id="IPR012340">
    <property type="entry name" value="NA-bd_OB-fold"/>
</dbReference>
<feature type="coiled-coil region" evidence="4">
    <location>
        <begin position="129"/>
        <end position="202"/>
    </location>
</feature>
<evidence type="ECO:0000256" key="3">
    <source>
        <dbReference type="ARBA" id="ARBA00023274"/>
    </source>
</evidence>
<dbReference type="InterPro" id="IPR000266">
    <property type="entry name" value="Ribosomal_uS17"/>
</dbReference>
<comment type="similarity">
    <text evidence="1">Belongs to the universal ribosomal protein uS17 family.</text>
</comment>
<reference evidence="5 6" key="1">
    <citation type="submission" date="2024-05" db="EMBL/GenBank/DDBJ databases">
        <title>Long read based assembly of the Candida bracarensis genome reveals expanded adhesin content.</title>
        <authorList>
            <person name="Marcet-Houben M."/>
            <person name="Ksiezopolska E."/>
            <person name="Gabaldon T."/>
        </authorList>
    </citation>
    <scope>NUCLEOTIDE SEQUENCE [LARGE SCALE GENOMIC DNA]</scope>
    <source>
        <strain evidence="5 6">CBM6</strain>
    </source>
</reference>
<accession>A0ABR4NPC4</accession>
<dbReference type="PANTHER" id="PTHR10744:SF1">
    <property type="entry name" value="SMALL RIBOSOMAL SUBUNIT PROTEIN US17M"/>
    <property type="match status" value="1"/>
</dbReference>
<evidence type="ECO:0000313" key="5">
    <source>
        <dbReference type="EMBL" id="KAL3229952.1"/>
    </source>
</evidence>
<dbReference type="Proteomes" id="UP001623330">
    <property type="component" value="Unassembled WGS sequence"/>
</dbReference>
<dbReference type="PANTHER" id="PTHR10744">
    <property type="entry name" value="40S RIBOSOMAL PROTEIN S11 FAMILY MEMBER"/>
    <property type="match status" value="1"/>
</dbReference>
<dbReference type="Gene3D" id="2.40.50.140">
    <property type="entry name" value="Nucleic acid-binding proteins"/>
    <property type="match status" value="1"/>
</dbReference>
<keyword evidence="4" id="KW-0175">Coiled coil</keyword>
<organism evidence="5 6">
    <name type="scientific">Nakaseomyces bracarensis</name>
    <dbReference type="NCBI Taxonomy" id="273131"/>
    <lineage>
        <taxon>Eukaryota</taxon>
        <taxon>Fungi</taxon>
        <taxon>Dikarya</taxon>
        <taxon>Ascomycota</taxon>
        <taxon>Saccharomycotina</taxon>
        <taxon>Saccharomycetes</taxon>
        <taxon>Saccharomycetales</taxon>
        <taxon>Saccharomycetaceae</taxon>
        <taxon>Nakaseomyces</taxon>
    </lineage>
</organism>
<dbReference type="CDD" id="cd00364">
    <property type="entry name" value="Ribosomal_uS17"/>
    <property type="match status" value="1"/>
</dbReference>
<evidence type="ECO:0000256" key="4">
    <source>
        <dbReference type="SAM" id="Coils"/>
    </source>
</evidence>
<keyword evidence="6" id="KW-1185">Reference proteome</keyword>
<proteinExistence type="inferred from homology"/>
<gene>
    <name evidence="5" type="ORF">RNJ44_01315</name>
</gene>
<keyword evidence="2" id="KW-0689">Ribosomal protein</keyword>
<evidence type="ECO:0000256" key="2">
    <source>
        <dbReference type="ARBA" id="ARBA00022980"/>
    </source>
</evidence>
<dbReference type="PRINTS" id="PR00973">
    <property type="entry name" value="RIBOSOMALS17"/>
</dbReference>
<evidence type="ECO:0000313" key="6">
    <source>
        <dbReference type="Proteomes" id="UP001623330"/>
    </source>
</evidence>
<keyword evidence="3" id="KW-0687">Ribonucleoprotein</keyword>
<comment type="caution">
    <text evidence="5">The sequence shown here is derived from an EMBL/GenBank/DDBJ whole genome shotgun (WGS) entry which is preliminary data.</text>
</comment>
<protein>
    <submittedName>
        <fullName evidence="5">Small ribosomal subunit protein uS17m</fullName>
    </submittedName>
</protein>